<evidence type="ECO:0000256" key="1">
    <source>
        <dbReference type="SAM" id="MobiDB-lite"/>
    </source>
</evidence>
<accession>A0ABN9PSV5</accession>
<dbReference type="EMBL" id="CAUYUJ010001503">
    <property type="protein sequence ID" value="CAK0796252.1"/>
    <property type="molecule type" value="Genomic_DNA"/>
</dbReference>
<evidence type="ECO:0000313" key="2">
    <source>
        <dbReference type="EMBL" id="CAK0796252.1"/>
    </source>
</evidence>
<organism evidence="2 3">
    <name type="scientific">Prorocentrum cordatum</name>
    <dbReference type="NCBI Taxonomy" id="2364126"/>
    <lineage>
        <taxon>Eukaryota</taxon>
        <taxon>Sar</taxon>
        <taxon>Alveolata</taxon>
        <taxon>Dinophyceae</taxon>
        <taxon>Prorocentrales</taxon>
        <taxon>Prorocentraceae</taxon>
        <taxon>Prorocentrum</taxon>
    </lineage>
</organism>
<feature type="compositionally biased region" description="Low complexity" evidence="1">
    <location>
        <begin position="35"/>
        <end position="45"/>
    </location>
</feature>
<feature type="compositionally biased region" description="Low complexity" evidence="1">
    <location>
        <begin position="130"/>
        <end position="167"/>
    </location>
</feature>
<name>A0ABN9PSV5_9DINO</name>
<feature type="compositionally biased region" description="Low complexity" evidence="1">
    <location>
        <begin position="1"/>
        <end position="15"/>
    </location>
</feature>
<dbReference type="Proteomes" id="UP001189429">
    <property type="component" value="Unassembled WGS sequence"/>
</dbReference>
<gene>
    <name evidence="2" type="ORF">PCOR1329_LOCUS5672</name>
</gene>
<feature type="region of interest" description="Disordered" evidence="1">
    <location>
        <begin position="702"/>
        <end position="723"/>
    </location>
</feature>
<feature type="region of interest" description="Disordered" evidence="1">
    <location>
        <begin position="77"/>
        <end position="181"/>
    </location>
</feature>
<feature type="compositionally biased region" description="Low complexity" evidence="1">
    <location>
        <begin position="490"/>
        <end position="527"/>
    </location>
</feature>
<proteinExistence type="predicted"/>
<comment type="caution">
    <text evidence="2">The sequence shown here is derived from an EMBL/GenBank/DDBJ whole genome shotgun (WGS) entry which is preliminary data.</text>
</comment>
<feature type="region of interest" description="Disordered" evidence="1">
    <location>
        <begin position="447"/>
        <end position="527"/>
    </location>
</feature>
<reference evidence="2" key="1">
    <citation type="submission" date="2023-10" db="EMBL/GenBank/DDBJ databases">
        <authorList>
            <person name="Chen Y."/>
            <person name="Shah S."/>
            <person name="Dougan E. K."/>
            <person name="Thang M."/>
            <person name="Chan C."/>
        </authorList>
    </citation>
    <scope>NUCLEOTIDE SEQUENCE [LARGE SCALE GENOMIC DNA]</scope>
</reference>
<feature type="region of interest" description="Disordered" evidence="1">
    <location>
        <begin position="1"/>
        <end position="45"/>
    </location>
</feature>
<protein>
    <submittedName>
        <fullName evidence="2">Uncharacterized protein</fullName>
    </submittedName>
</protein>
<feature type="compositionally biased region" description="Low complexity" evidence="1">
    <location>
        <begin position="77"/>
        <end position="99"/>
    </location>
</feature>
<keyword evidence="3" id="KW-1185">Reference proteome</keyword>
<evidence type="ECO:0000313" key="3">
    <source>
        <dbReference type="Proteomes" id="UP001189429"/>
    </source>
</evidence>
<feature type="compositionally biased region" description="Basic and acidic residues" evidence="1">
    <location>
        <begin position="464"/>
        <end position="474"/>
    </location>
</feature>
<sequence>MDAAAPRRSPGGAARRQAEARRHGGPLLGARPRLRPSSARAGGRQQALAAMLAAAGTDGVDDRGLGGAAAASLEVAPAVGGAGWPAVGGPRRARLPQQVRRPRPQSAPLGGREEAPEPGSPRGSARALVGTPPAARGPAPSAASSAGGALGPPAAACSPAAPRARPALRPPATPAASTPLGGAGAGGGAPLGLGGLVRCELRGAVGRCPGKAGGWPLSLGEALGEAVVQATGMRGHDILVHVIASSARVTACVALCGQNAVAGAEALALAVNSGELLRIAEQGQLTAATPVEPALRQLLQRGVLFQAFQVTARHEWRLKNFKEQVASAPVVSSSQFTLAGARHLSLHLHLHGGQSQGATWNDELRRQNRRRTSTTAALMISAHAASRITCPFLFAVGQGAHWMGPFGRLDGHNLPGSTVCEIDDLLKHVDSEGTLLISIEAARRVAPAGTEVPRATPPAQGPCHRSERPSREPRAGMQEALAQHEGPAGAKPSASSQLQAPAAEPTAWPATAPSATPAAAPHAVPAAPAQESSAPLAAASAALPASVLAPAPVLASAPAALPAAAVAGAHAAAPVVAAAAAPAAAPAALPTAAPAERGAVPGQPAAAAARARARCPRAPQPQAAAAAARPREREAAGAGLAPPPLGPRGPACHPEQVPAPALGGGPRCGSPTAQGIIARLSDPAGALARLRAQMVSMEVSGVEGESGLSGAALPAGSASFGET</sequence>
<feature type="region of interest" description="Disordered" evidence="1">
    <location>
        <begin position="595"/>
        <end position="669"/>
    </location>
</feature>
<feature type="non-terminal residue" evidence="2">
    <location>
        <position position="723"/>
    </location>
</feature>
<feature type="compositionally biased region" description="Low complexity" evidence="1">
    <location>
        <begin position="595"/>
        <end position="628"/>
    </location>
</feature>